<name>A0A2T1GFF9_9CYAN</name>
<accession>A0A2T1GFF9</accession>
<evidence type="ECO:0000313" key="2">
    <source>
        <dbReference type="EMBL" id="PSB56341.1"/>
    </source>
</evidence>
<proteinExistence type="predicted"/>
<sequence length="116" mass="14005">MKSHKHRQLKRNPIVRFIRGIFRLARVLFSPKQRNSRALHDERQEREERQERLAAELARQQELARQLELERRERERLITVGALFDRVKWQVPELTILQEQGSDRIPVGRPHDVSRN</sequence>
<comment type="caution">
    <text evidence="2">The sequence shown here is derived from an EMBL/GenBank/DDBJ whole genome shotgun (WGS) entry which is preliminary data.</text>
</comment>
<evidence type="ECO:0000256" key="1">
    <source>
        <dbReference type="SAM" id="MobiDB-lite"/>
    </source>
</evidence>
<reference evidence="2 3" key="1">
    <citation type="submission" date="2018-03" db="EMBL/GenBank/DDBJ databases">
        <title>The ancient ancestry and fast evolution of plastids.</title>
        <authorList>
            <person name="Moore K.R."/>
            <person name="Magnabosco C."/>
            <person name="Momper L."/>
            <person name="Gold D.A."/>
            <person name="Bosak T."/>
            <person name="Fournier G.P."/>
        </authorList>
    </citation>
    <scope>NUCLEOTIDE SEQUENCE [LARGE SCALE GENOMIC DNA]</scope>
    <source>
        <strain evidence="2 3">CCALA 037</strain>
    </source>
</reference>
<feature type="compositionally biased region" description="Basic and acidic residues" evidence="1">
    <location>
        <begin position="38"/>
        <end position="52"/>
    </location>
</feature>
<dbReference type="RefSeq" id="WP_106304736.1">
    <property type="nucleotide sequence ID" value="NZ_PVWO01000131.1"/>
</dbReference>
<dbReference type="Proteomes" id="UP000238937">
    <property type="component" value="Unassembled WGS sequence"/>
</dbReference>
<dbReference type="EMBL" id="PVWO01000131">
    <property type="protein sequence ID" value="PSB56341.1"/>
    <property type="molecule type" value="Genomic_DNA"/>
</dbReference>
<evidence type="ECO:0000313" key="3">
    <source>
        <dbReference type="Proteomes" id="UP000238937"/>
    </source>
</evidence>
<keyword evidence="3" id="KW-1185">Reference proteome</keyword>
<organism evidence="2 3">
    <name type="scientific">Chamaesiphon polymorphus CCALA 037</name>
    <dbReference type="NCBI Taxonomy" id="2107692"/>
    <lineage>
        <taxon>Bacteria</taxon>
        <taxon>Bacillati</taxon>
        <taxon>Cyanobacteriota</taxon>
        <taxon>Cyanophyceae</taxon>
        <taxon>Gomontiellales</taxon>
        <taxon>Chamaesiphonaceae</taxon>
        <taxon>Chamaesiphon</taxon>
    </lineage>
</organism>
<protein>
    <submittedName>
        <fullName evidence="2">Uncharacterized protein</fullName>
    </submittedName>
</protein>
<feature type="region of interest" description="Disordered" evidence="1">
    <location>
        <begin position="33"/>
        <end position="52"/>
    </location>
</feature>
<dbReference type="OrthoDB" id="9863497at2"/>
<dbReference type="AlphaFoldDB" id="A0A2T1GFF9"/>
<gene>
    <name evidence="2" type="ORF">C7B77_12170</name>
</gene>